<name>A0A382RPU2_9ZZZZ</name>
<protein>
    <submittedName>
        <fullName evidence="1">Uncharacterized protein</fullName>
    </submittedName>
</protein>
<dbReference type="EMBL" id="UINC01122879">
    <property type="protein sequence ID" value="SVC98968.1"/>
    <property type="molecule type" value="Genomic_DNA"/>
</dbReference>
<organism evidence="1">
    <name type="scientific">marine metagenome</name>
    <dbReference type="NCBI Taxonomy" id="408172"/>
    <lineage>
        <taxon>unclassified sequences</taxon>
        <taxon>metagenomes</taxon>
        <taxon>ecological metagenomes</taxon>
    </lineage>
</organism>
<accession>A0A382RPU2</accession>
<reference evidence="1" key="1">
    <citation type="submission" date="2018-05" db="EMBL/GenBank/DDBJ databases">
        <authorList>
            <person name="Lanie J.A."/>
            <person name="Ng W.-L."/>
            <person name="Kazmierczak K.M."/>
            <person name="Andrzejewski T.M."/>
            <person name="Davidsen T.M."/>
            <person name="Wayne K.J."/>
            <person name="Tettelin H."/>
            <person name="Glass J.I."/>
            <person name="Rusch D."/>
            <person name="Podicherti R."/>
            <person name="Tsui H.-C.T."/>
            <person name="Winkler M.E."/>
        </authorList>
    </citation>
    <scope>NUCLEOTIDE SEQUENCE</scope>
</reference>
<feature type="non-terminal residue" evidence="1">
    <location>
        <position position="36"/>
    </location>
</feature>
<evidence type="ECO:0000313" key="1">
    <source>
        <dbReference type="EMBL" id="SVC98968.1"/>
    </source>
</evidence>
<proteinExistence type="predicted"/>
<gene>
    <name evidence="1" type="ORF">METZ01_LOCUS351822</name>
</gene>
<dbReference type="AlphaFoldDB" id="A0A382RPU2"/>
<sequence length="36" mass="3976">MSPAEPLRVGVLSLARPTFDVPFAEQVCADAWKLME</sequence>